<keyword evidence="1" id="KW-0175">Coiled coil</keyword>
<dbReference type="STRING" id="10195.A0A3M7Q4H5"/>
<comment type="caution">
    <text evidence="4">The sequence shown here is derived from an EMBL/GenBank/DDBJ whole genome shotgun (WGS) entry which is preliminary data.</text>
</comment>
<evidence type="ECO:0000256" key="2">
    <source>
        <dbReference type="SAM" id="MobiDB-lite"/>
    </source>
</evidence>
<feature type="coiled-coil region" evidence="1">
    <location>
        <begin position="401"/>
        <end position="724"/>
    </location>
</feature>
<feature type="domain" description="GRIP" evidence="3">
    <location>
        <begin position="766"/>
        <end position="813"/>
    </location>
</feature>
<feature type="compositionally biased region" description="Polar residues" evidence="2">
    <location>
        <begin position="7"/>
        <end position="16"/>
    </location>
</feature>
<feature type="region of interest" description="Disordered" evidence="2">
    <location>
        <begin position="1"/>
        <end position="22"/>
    </location>
</feature>
<feature type="non-terminal residue" evidence="4">
    <location>
        <position position="1"/>
    </location>
</feature>
<accession>A0A3M7Q4H5</accession>
<dbReference type="OrthoDB" id="5322683at2759"/>
<dbReference type="AlphaFoldDB" id="A0A3M7Q4H5"/>
<dbReference type="EMBL" id="REGN01007475">
    <property type="protein sequence ID" value="RNA06163.1"/>
    <property type="molecule type" value="Genomic_DNA"/>
</dbReference>
<reference evidence="4 5" key="1">
    <citation type="journal article" date="2018" name="Sci. Rep.">
        <title>Genomic signatures of local adaptation to the degree of environmental predictability in rotifers.</title>
        <authorList>
            <person name="Franch-Gras L."/>
            <person name="Hahn C."/>
            <person name="Garcia-Roger E.M."/>
            <person name="Carmona M.J."/>
            <person name="Serra M."/>
            <person name="Gomez A."/>
        </authorList>
    </citation>
    <scope>NUCLEOTIDE SEQUENCE [LARGE SCALE GENOMIC DNA]</scope>
    <source>
        <strain evidence="4">HYR1</strain>
    </source>
</reference>
<dbReference type="PROSITE" id="PS50913">
    <property type="entry name" value="GRIP"/>
    <property type="match status" value="1"/>
</dbReference>
<protein>
    <submittedName>
        <fullName evidence="4">Golgin subfamily A member 4 isoform X2</fullName>
    </submittedName>
</protein>
<keyword evidence="5" id="KW-1185">Reference proteome</keyword>
<dbReference type="Pfam" id="PF01465">
    <property type="entry name" value="GRIP"/>
    <property type="match status" value="1"/>
</dbReference>
<organism evidence="4 5">
    <name type="scientific">Brachionus plicatilis</name>
    <name type="common">Marine rotifer</name>
    <name type="synonym">Brachionus muelleri</name>
    <dbReference type="NCBI Taxonomy" id="10195"/>
    <lineage>
        <taxon>Eukaryota</taxon>
        <taxon>Metazoa</taxon>
        <taxon>Spiralia</taxon>
        <taxon>Gnathifera</taxon>
        <taxon>Rotifera</taxon>
        <taxon>Eurotatoria</taxon>
        <taxon>Monogononta</taxon>
        <taxon>Pseudotrocha</taxon>
        <taxon>Ploima</taxon>
        <taxon>Brachionidae</taxon>
        <taxon>Brachionus</taxon>
    </lineage>
</organism>
<sequence>LKKELDTSQSEVNNLKSENDTLSKELVHRDKRIEELIEKINQSELSLNDLGKKIQEKNTEMESMKKSMLEKEQNILNENQMLKTNIDQLNDQYKQSIELIENLKKEKTELEKRTSEKLSENEKLSSAEIERLKKELNRIESEKLTAERTVEALEKEKRHFDDSKLEMERLIDVKDGQLDNLNFQIKSEEENKIFLTKKVSDLEVKMSESLRENEKFHIKEIENLREEISRISSEKILADEEIEGLNKRISLLNDEIAARTIQIEELQQNEKNLIHRFQVKESLMVSQKDQEIEEFKRECNEKLKNSQIDIDSLQERLDQANKDYRASIEKIQQTRKQHLAKIKKKLQHCASILSLMDKLLFQSNETDQTVLTLFLSSLTEPKKNDESQEEKSNFEFDEAKFRELIEYKKNHLEKLDQLENLNQEIKKLGEINQNLQQEIVLVKSSSTENETKLSNEKIKISNDFQQKIDELQLKIDNLDLKNKQLQSEENRESHNLKTKILDLENELSQVRKHNDELVNQLKSDVESKEKNLMNVKKQADLRMASIKKKFENESQSKLEEINAKNYDLELKIKEKNKLIEMFKTENDNNVIKMNQLEEELEKKFVSEKLILQEDFGNKVKNYESIIEELNLRKEDYEAQMTNDKNNLVSSLRNENSQLSRKLDDLQFAYDELLDEKNNLKFNLNELKENGPSDNQEANRLNSLLKDRERVINELEQKLSLYVNKSAYEDSLGYVSSQNLKQNNTRSLMMESSDQDSLGSKTNLYNHCLESTEIDYLRQIVYSYMMGIDPVTMAKVIVAVLKFSEEDRKKILENERQRHLNWFPNLVNK</sequence>
<evidence type="ECO:0000313" key="5">
    <source>
        <dbReference type="Proteomes" id="UP000276133"/>
    </source>
</evidence>
<dbReference type="Gene3D" id="1.10.220.60">
    <property type="entry name" value="GRIP domain"/>
    <property type="match status" value="1"/>
</dbReference>
<dbReference type="SUPFAM" id="SSF101283">
    <property type="entry name" value="GRIP domain"/>
    <property type="match status" value="1"/>
</dbReference>
<gene>
    <name evidence="4" type="ORF">BpHYR1_027955</name>
</gene>
<dbReference type="Proteomes" id="UP000276133">
    <property type="component" value="Unassembled WGS sequence"/>
</dbReference>
<evidence type="ECO:0000256" key="1">
    <source>
        <dbReference type="SAM" id="Coils"/>
    </source>
</evidence>
<dbReference type="InterPro" id="IPR000237">
    <property type="entry name" value="GRIP_dom"/>
</dbReference>
<name>A0A3M7Q4H5_BRAPC</name>
<dbReference type="SMART" id="SM00755">
    <property type="entry name" value="Grip"/>
    <property type="match status" value="1"/>
</dbReference>
<proteinExistence type="predicted"/>
<evidence type="ECO:0000313" key="4">
    <source>
        <dbReference type="EMBL" id="RNA06163.1"/>
    </source>
</evidence>
<evidence type="ECO:0000259" key="3">
    <source>
        <dbReference type="PROSITE" id="PS50913"/>
    </source>
</evidence>